<comment type="caution">
    <text evidence="1">The sequence shown here is derived from an EMBL/GenBank/DDBJ whole genome shotgun (WGS) entry which is preliminary data.</text>
</comment>
<sequence length="106" mass="11752">MGDQWQDEAAEFDDNEIVRRLRVASAEAVMAAITVGYLNGLDEAARVGPVSRAEALFYAETNLERWSSSRERGIREAANAGEPLDRLVRASGMRSEEVQRIIDAAR</sequence>
<evidence type="ECO:0008006" key="3">
    <source>
        <dbReference type="Google" id="ProtNLM"/>
    </source>
</evidence>
<dbReference type="RefSeq" id="WP_192747089.1">
    <property type="nucleotide sequence ID" value="NZ_JADBEJ010000007.1"/>
</dbReference>
<name>A0ABR9LJR2_9PSEU</name>
<proteinExistence type="predicted"/>
<keyword evidence="2" id="KW-1185">Reference proteome</keyword>
<reference evidence="1 2" key="1">
    <citation type="submission" date="2020-10" db="EMBL/GenBank/DDBJ databases">
        <title>Sequencing the genomes of 1000 actinobacteria strains.</title>
        <authorList>
            <person name="Klenk H.-P."/>
        </authorList>
    </citation>
    <scope>NUCLEOTIDE SEQUENCE [LARGE SCALE GENOMIC DNA]</scope>
    <source>
        <strain evidence="1 2">DSM 46661</strain>
    </source>
</reference>
<evidence type="ECO:0000313" key="2">
    <source>
        <dbReference type="Proteomes" id="UP000656548"/>
    </source>
</evidence>
<evidence type="ECO:0000313" key="1">
    <source>
        <dbReference type="EMBL" id="MBE1580527.1"/>
    </source>
</evidence>
<accession>A0ABR9LJR2</accession>
<dbReference type="EMBL" id="JADBEJ010000007">
    <property type="protein sequence ID" value="MBE1580527.1"/>
    <property type="molecule type" value="Genomic_DNA"/>
</dbReference>
<gene>
    <name evidence="1" type="ORF">H4W30_007608</name>
</gene>
<dbReference type="Proteomes" id="UP000656548">
    <property type="component" value="Unassembled WGS sequence"/>
</dbReference>
<protein>
    <recommendedName>
        <fullName evidence="3">DUF222 domain-containing protein</fullName>
    </recommendedName>
</protein>
<organism evidence="1 2">
    <name type="scientific">Amycolatopsis roodepoortensis</name>
    <dbReference type="NCBI Taxonomy" id="700274"/>
    <lineage>
        <taxon>Bacteria</taxon>
        <taxon>Bacillati</taxon>
        <taxon>Actinomycetota</taxon>
        <taxon>Actinomycetes</taxon>
        <taxon>Pseudonocardiales</taxon>
        <taxon>Pseudonocardiaceae</taxon>
        <taxon>Amycolatopsis</taxon>
    </lineage>
</organism>